<dbReference type="InterPro" id="IPR050348">
    <property type="entry name" value="Protein-Tyr_Phosphatase"/>
</dbReference>
<evidence type="ECO:0000256" key="9">
    <source>
        <dbReference type="ARBA" id="ARBA00023157"/>
    </source>
</evidence>
<evidence type="ECO:0000259" key="16">
    <source>
        <dbReference type="PROSITE" id="PS50026"/>
    </source>
</evidence>
<feature type="region of interest" description="Disordered" evidence="13">
    <location>
        <begin position="1142"/>
        <end position="1169"/>
    </location>
</feature>
<dbReference type="PROSITE" id="PS00383">
    <property type="entry name" value="TYR_PHOSPHATASE_1"/>
    <property type="match status" value="2"/>
</dbReference>
<dbReference type="SMART" id="SM00209">
    <property type="entry name" value="TSP1"/>
    <property type="match status" value="1"/>
</dbReference>
<dbReference type="InterPro" id="IPR013783">
    <property type="entry name" value="Ig-like_fold"/>
</dbReference>
<dbReference type="InterPro" id="IPR000387">
    <property type="entry name" value="Tyr_Pase_dom"/>
</dbReference>
<dbReference type="Pfam" id="PF13927">
    <property type="entry name" value="Ig_3"/>
    <property type="match status" value="1"/>
</dbReference>
<keyword evidence="22" id="KW-1185">Reference proteome</keyword>
<dbReference type="PROSITE" id="PS50835">
    <property type="entry name" value="IG_LIKE"/>
    <property type="match status" value="1"/>
</dbReference>
<dbReference type="GO" id="GO:0004725">
    <property type="term" value="F:protein tyrosine phosphatase activity"/>
    <property type="evidence" value="ECO:0007669"/>
    <property type="project" value="UniProtKB-EC"/>
</dbReference>
<feature type="domain" description="Tyrosine specific protein phosphatases" evidence="18">
    <location>
        <begin position="1305"/>
        <end position="1380"/>
    </location>
</feature>
<feature type="chain" id="PRO_5035470585" description="protein-tyrosine-phosphatase" evidence="15">
    <location>
        <begin position="24"/>
        <end position="1400"/>
    </location>
</feature>
<dbReference type="InterPro" id="IPR036116">
    <property type="entry name" value="FN3_sf"/>
</dbReference>
<evidence type="ECO:0000256" key="13">
    <source>
        <dbReference type="SAM" id="MobiDB-lite"/>
    </source>
</evidence>
<feature type="transmembrane region" description="Helical" evidence="14">
    <location>
        <begin position="725"/>
        <end position="753"/>
    </location>
</feature>
<evidence type="ECO:0000259" key="20">
    <source>
        <dbReference type="PROSITE" id="PS50853"/>
    </source>
</evidence>
<feature type="domain" description="EGF-like" evidence="16">
    <location>
        <begin position="239"/>
        <end position="273"/>
    </location>
</feature>
<dbReference type="InterPro" id="IPR003595">
    <property type="entry name" value="Tyr_Pase_cat"/>
</dbReference>
<dbReference type="Pfam" id="PF00102">
    <property type="entry name" value="Y_phosphatase"/>
    <property type="match status" value="2"/>
</dbReference>
<feature type="domain" description="Tyrosine specific protein phosphatases" evidence="18">
    <location>
        <begin position="1009"/>
        <end position="1083"/>
    </location>
</feature>
<dbReference type="FunFam" id="2.20.100.10:FF:000007">
    <property type="entry name" value="Thrombospondin 1"/>
    <property type="match status" value="1"/>
</dbReference>
<reference evidence="21" key="1">
    <citation type="submission" date="2022-01" db="EMBL/GenBank/DDBJ databases">
        <authorList>
            <person name="Braso-Vives M."/>
        </authorList>
    </citation>
    <scope>NUCLEOTIDE SEQUENCE</scope>
</reference>
<keyword evidence="10" id="KW-0393">Immunoglobulin domain</keyword>
<sequence length="1400" mass="153985">MADFGRYFLVGVLLNAPVLYTDGVDVAILNQYPLIPHLPSDGSTVLTCITDGLVQGSTSNSDFYIKVEYSPGGTTLTTRRSTTTTPSAAAPTKVVATINAPPATNDNERQDVVGVFSCSGTKDGVTRKVSTVKILNTACLKPLAYTYRATVGDDVRIKVTTTSFCTPAGRTSIVLMRTDGSTATSREHGGQHGEYELVLNSVSAADDGTYIIVYNDVSYTDKLASYIRIIVSTCRPDRTGPDCSLPCLCYHGGRCNEDGSCICPPGFFGDNCELACSQSSLYGQSCRWSCNDGNPVRPCRRSLICLPDPYGCECANGYKGFDCDTACGTSEYGPGCTQTCTCRNGGTCNRYQGCLCIGDWRGPTCEEKKFRISVLPTTVHITNAASTPATVTCSCHPWTIDDCPDMAIEYDTDQVTVTAESTESARQKTWSFTPPTALVEVEFTCAVNYNGVRYTDGSTISVTGRAPSIIEYPIDSIEVNSGQDVTISCTADGDPAPTQDDILLKNLRTGQNYQPSRVSSSGDSLRAMFDITSLTSSNGGQYVCEGQTIAGSFTSHRSQIYIKEQPVPRESPRVTETNIRYIIVDFNIVAYDGDGPIVNTTLLHRERPSGSWIETPVSNSSAYYPLRGLMGDTQYELAVVLTRPGAGGRGSMGPSASIRTAHPPVDGGWSEWDDWSPCSLSCGNGTRTRTRTCDSPNPAYGGQDCAGAESETQACPDQPDCPAGVSMGVIAGAAGGSAALVLVLVAVAVFIFWRRRRGKESSRAPPANVPMSQFPSSSMKKDSQQDDAVDTRNRNTAEADVPPTAAAPSARPVTYGPVQLDQLVAYVKKQHANSDAGFKAEYKSLRDGQLHPWDVARQVYNKKKNRYGNIVTYDHSRVVMGCDPSSDYINASYIKGYKKEKMYIAAQGPNKATIADLWRMAWQEKSPCIVMVTNLMENNKVKCERYWPDNTQTEHYGDFGVTCMREDVLTDFTMRKFHLFQASDGKKFHEIYQYQFTVWPDHGVPTYASPLMALRNRVKEHVTPESGPIIVHCSAGVGRTGTFIMLDMMMEMFKEEEQVDIFNRVNELREQRINMVQTSDQYIFIYDALLEAIVCGDTAVPSDQFRTRFQILRQKPRGGGPSELMIQFIALRSLTPIVNPKECRDGRAAENKKKNRRSDDLPSDRARPFLMSPGDEAGTNYINAAFINGYKQRDVYIATQAPLPNTIVDMWRLVYDYRISTVVMLNDMDGGDPTCPRYWPDPKQSVQHGMFLVDHVDDTQDGHLVTRTLKLQNTVKTTEAARTVKIFQLTGWPRDQKTPPSPCQAAMITLLSEVERWQQQTGNEPIVVHCIDGVERSGVFCALGVACERVKVEQVVDIFQAVKTVRACRPTMVNDVAAYECCHQLVIEYLKGFDTYANFG</sequence>
<comment type="catalytic activity">
    <reaction evidence="11">
        <text>O-phospho-L-tyrosyl-[protein] + H2O = L-tyrosyl-[protein] + phosphate</text>
        <dbReference type="Rhea" id="RHEA:10684"/>
        <dbReference type="Rhea" id="RHEA-COMP:10136"/>
        <dbReference type="Rhea" id="RHEA-COMP:20101"/>
        <dbReference type="ChEBI" id="CHEBI:15377"/>
        <dbReference type="ChEBI" id="CHEBI:43474"/>
        <dbReference type="ChEBI" id="CHEBI:46858"/>
        <dbReference type="ChEBI" id="CHEBI:61978"/>
        <dbReference type="EC" id="3.1.3.48"/>
    </reaction>
</comment>
<dbReference type="Gene3D" id="2.60.40.10">
    <property type="entry name" value="Immunoglobulins"/>
    <property type="match status" value="3"/>
</dbReference>
<dbReference type="Pfam" id="PF00090">
    <property type="entry name" value="TSP_1"/>
    <property type="match status" value="1"/>
</dbReference>
<keyword evidence="9 12" id="KW-1015">Disulfide bond</keyword>
<dbReference type="InterPro" id="IPR029021">
    <property type="entry name" value="Prot-tyrosine_phosphatase-like"/>
</dbReference>
<comment type="subcellular location">
    <subcellularLocation>
        <location evidence="1">Membrane</location>
        <topology evidence="1">Single-pass membrane protein</topology>
    </subcellularLocation>
</comment>
<dbReference type="SUPFAM" id="SSF52799">
    <property type="entry name" value="(Phosphotyrosine protein) phosphatases II"/>
    <property type="match status" value="2"/>
</dbReference>
<dbReference type="PANTHER" id="PTHR19134">
    <property type="entry name" value="RECEPTOR-TYPE TYROSINE-PROTEIN PHOSPHATASE"/>
    <property type="match status" value="1"/>
</dbReference>
<evidence type="ECO:0000256" key="12">
    <source>
        <dbReference type="PROSITE-ProRule" id="PRU00076"/>
    </source>
</evidence>
<dbReference type="PROSITE" id="PS50056">
    <property type="entry name" value="TYR_PHOSPHATASE_2"/>
    <property type="match status" value="2"/>
</dbReference>
<protein>
    <recommendedName>
        <fullName evidence="3">protein-tyrosine-phosphatase</fullName>
        <ecNumber evidence="3">3.1.3.48</ecNumber>
    </recommendedName>
</protein>
<evidence type="ECO:0000256" key="3">
    <source>
        <dbReference type="ARBA" id="ARBA00013064"/>
    </source>
</evidence>
<evidence type="ECO:0000256" key="8">
    <source>
        <dbReference type="ARBA" id="ARBA00023136"/>
    </source>
</evidence>
<dbReference type="InterPro" id="IPR007110">
    <property type="entry name" value="Ig-like_dom"/>
</dbReference>
<dbReference type="CDD" id="cd00063">
    <property type="entry name" value="FN3"/>
    <property type="match status" value="1"/>
</dbReference>
<dbReference type="SUPFAM" id="SSF49265">
    <property type="entry name" value="Fibronectin type III"/>
    <property type="match status" value="1"/>
</dbReference>
<evidence type="ECO:0000256" key="10">
    <source>
        <dbReference type="ARBA" id="ARBA00023319"/>
    </source>
</evidence>
<evidence type="ECO:0000256" key="4">
    <source>
        <dbReference type="ARBA" id="ARBA00022729"/>
    </source>
</evidence>
<keyword evidence="5" id="KW-0677">Repeat</keyword>
<evidence type="ECO:0000256" key="2">
    <source>
        <dbReference type="ARBA" id="ARBA00009580"/>
    </source>
</evidence>
<dbReference type="InterPro" id="IPR036179">
    <property type="entry name" value="Ig-like_dom_sf"/>
</dbReference>
<feature type="domain" description="Tyrosine-protein phosphatase" evidence="17">
    <location>
        <begin position="838"/>
        <end position="1092"/>
    </location>
</feature>
<keyword evidence="14" id="KW-0812">Transmembrane</keyword>
<evidence type="ECO:0000256" key="14">
    <source>
        <dbReference type="SAM" id="Phobius"/>
    </source>
</evidence>
<evidence type="ECO:0000256" key="6">
    <source>
        <dbReference type="ARBA" id="ARBA00022801"/>
    </source>
</evidence>
<dbReference type="PRINTS" id="PR01705">
    <property type="entry name" value="TSP1REPEAT"/>
</dbReference>
<dbReference type="FunFam" id="2.170.300.10:FF:000003">
    <property type="entry name" value="tyrosine-protein kinase receptor Tie-1 isoform X1"/>
    <property type="match status" value="1"/>
</dbReference>
<dbReference type="OrthoDB" id="6022401at2759"/>
<dbReference type="PROSITE" id="PS50026">
    <property type="entry name" value="EGF_3"/>
    <property type="match status" value="1"/>
</dbReference>
<feature type="compositionally biased region" description="Basic and acidic residues" evidence="13">
    <location>
        <begin position="1142"/>
        <end position="1167"/>
    </location>
</feature>
<organism evidence="21 22">
    <name type="scientific">Branchiostoma lanceolatum</name>
    <name type="common">Common lancelet</name>
    <name type="synonym">Amphioxus lanceolatum</name>
    <dbReference type="NCBI Taxonomy" id="7740"/>
    <lineage>
        <taxon>Eukaryota</taxon>
        <taxon>Metazoa</taxon>
        <taxon>Chordata</taxon>
        <taxon>Cephalochordata</taxon>
        <taxon>Leptocardii</taxon>
        <taxon>Amphioxiformes</taxon>
        <taxon>Branchiostomatidae</taxon>
        <taxon>Branchiostoma</taxon>
    </lineage>
</organism>
<evidence type="ECO:0000256" key="7">
    <source>
        <dbReference type="ARBA" id="ARBA00022912"/>
    </source>
</evidence>
<dbReference type="SMART" id="SM00181">
    <property type="entry name" value="EGF"/>
    <property type="match status" value="2"/>
</dbReference>
<dbReference type="FunFam" id="3.90.190.10:FF:000003">
    <property type="entry name" value="receptor-type tyrosine-protein phosphatase kappa isoform X1"/>
    <property type="match status" value="1"/>
</dbReference>
<dbReference type="EMBL" id="OV696698">
    <property type="protein sequence ID" value="CAH1243399.1"/>
    <property type="molecule type" value="Genomic_DNA"/>
</dbReference>
<evidence type="ECO:0000313" key="21">
    <source>
        <dbReference type="EMBL" id="CAH1243399.1"/>
    </source>
</evidence>
<keyword evidence="8 14" id="KW-0472">Membrane</keyword>
<feature type="domain" description="Fibronectin type-III" evidence="20">
    <location>
        <begin position="568"/>
        <end position="663"/>
    </location>
</feature>
<evidence type="ECO:0000259" key="19">
    <source>
        <dbReference type="PROSITE" id="PS50835"/>
    </source>
</evidence>
<feature type="disulfide bond" evidence="12">
    <location>
        <begin position="263"/>
        <end position="272"/>
    </location>
</feature>
<feature type="signal peptide" evidence="15">
    <location>
        <begin position="1"/>
        <end position="23"/>
    </location>
</feature>
<accession>A0A8J9YXA3</accession>
<evidence type="ECO:0000256" key="5">
    <source>
        <dbReference type="ARBA" id="ARBA00022737"/>
    </source>
</evidence>
<evidence type="ECO:0000313" key="22">
    <source>
        <dbReference type="Proteomes" id="UP000838412"/>
    </source>
</evidence>
<proteinExistence type="inferred from homology"/>
<dbReference type="PRINTS" id="PR00700">
    <property type="entry name" value="PRTYPHPHTASE"/>
</dbReference>
<dbReference type="EC" id="3.1.3.48" evidence="3"/>
<feature type="region of interest" description="Disordered" evidence="13">
    <location>
        <begin position="761"/>
        <end position="812"/>
    </location>
</feature>
<keyword evidence="14" id="KW-1133">Transmembrane helix</keyword>
<dbReference type="GO" id="GO:0016020">
    <property type="term" value="C:membrane"/>
    <property type="evidence" value="ECO:0007669"/>
    <property type="project" value="UniProtKB-SubCell"/>
</dbReference>
<name>A0A8J9YXA3_BRALA</name>
<evidence type="ECO:0000259" key="17">
    <source>
        <dbReference type="PROSITE" id="PS50055"/>
    </source>
</evidence>
<dbReference type="SUPFAM" id="SSF48726">
    <property type="entry name" value="Immunoglobulin"/>
    <property type="match status" value="1"/>
</dbReference>
<evidence type="ECO:0000259" key="18">
    <source>
        <dbReference type="PROSITE" id="PS50056"/>
    </source>
</evidence>
<dbReference type="Gene3D" id="2.170.300.10">
    <property type="entry name" value="Tie2 ligand-binding domain superfamily"/>
    <property type="match status" value="1"/>
</dbReference>
<dbReference type="InterPro" id="IPR003599">
    <property type="entry name" value="Ig_sub"/>
</dbReference>
<dbReference type="Proteomes" id="UP000838412">
    <property type="component" value="Chromosome 13"/>
</dbReference>
<dbReference type="CDD" id="cd14556">
    <property type="entry name" value="R-PTPc-typeIIb-2"/>
    <property type="match status" value="1"/>
</dbReference>
<dbReference type="InterPro" id="IPR000742">
    <property type="entry name" value="EGF"/>
</dbReference>
<dbReference type="SMART" id="SM00404">
    <property type="entry name" value="PTPc_motif"/>
    <property type="match status" value="2"/>
</dbReference>
<dbReference type="PROSITE" id="PS50055">
    <property type="entry name" value="TYR_PHOSPHATASE_PTP"/>
    <property type="match status" value="2"/>
</dbReference>
<keyword evidence="6" id="KW-0378">Hydrolase</keyword>
<gene>
    <name evidence="21" type="primary">PTPRT</name>
    <name evidence="21" type="ORF">BLAG_LOCUS6379</name>
</gene>
<feature type="domain" description="Ig-like" evidence="19">
    <location>
        <begin position="467"/>
        <end position="561"/>
    </location>
</feature>
<dbReference type="InterPro" id="IPR000242">
    <property type="entry name" value="PTP_cat"/>
</dbReference>
<keyword evidence="4 15" id="KW-0732">Signal</keyword>
<dbReference type="PROSITE" id="PS50092">
    <property type="entry name" value="TSP1"/>
    <property type="match status" value="1"/>
</dbReference>
<dbReference type="PANTHER" id="PTHR19134:SF562">
    <property type="entry name" value="PROTEIN-TYROSINE-PHOSPHATASE"/>
    <property type="match status" value="1"/>
</dbReference>
<keyword evidence="12" id="KW-0245">EGF-like domain</keyword>
<evidence type="ECO:0000256" key="1">
    <source>
        <dbReference type="ARBA" id="ARBA00004167"/>
    </source>
</evidence>
<dbReference type="SUPFAM" id="SSF82895">
    <property type="entry name" value="TSP-1 type 1 repeat"/>
    <property type="match status" value="1"/>
</dbReference>
<dbReference type="Gene3D" id="3.90.190.10">
    <property type="entry name" value="Protein tyrosine phosphatase superfamily"/>
    <property type="match status" value="2"/>
</dbReference>
<comment type="similarity">
    <text evidence="2">Belongs to the protein-tyrosine phosphatase family.</text>
</comment>
<dbReference type="InterPro" id="IPR036383">
    <property type="entry name" value="TSP1_rpt_sf"/>
</dbReference>
<dbReference type="CDD" id="cd00054">
    <property type="entry name" value="EGF_CA"/>
    <property type="match status" value="1"/>
</dbReference>
<comment type="caution">
    <text evidence="12">Lacks conserved residue(s) required for the propagation of feature annotation.</text>
</comment>
<dbReference type="Gene3D" id="2.20.100.10">
    <property type="entry name" value="Thrombospondin type-1 (TSP1) repeat"/>
    <property type="match status" value="1"/>
</dbReference>
<feature type="domain" description="Tyrosine-protein phosphatase" evidence="17">
    <location>
        <begin position="1124"/>
        <end position="1389"/>
    </location>
</feature>
<feature type="compositionally biased region" description="Basic and acidic residues" evidence="13">
    <location>
        <begin position="779"/>
        <end position="797"/>
    </location>
</feature>
<dbReference type="SMART" id="SM00409">
    <property type="entry name" value="IG"/>
    <property type="match status" value="2"/>
</dbReference>
<dbReference type="InterPro" id="IPR003961">
    <property type="entry name" value="FN3_dom"/>
</dbReference>
<evidence type="ECO:0000256" key="11">
    <source>
        <dbReference type="ARBA" id="ARBA00051722"/>
    </source>
</evidence>
<dbReference type="PROSITE" id="PS00022">
    <property type="entry name" value="EGF_1"/>
    <property type="match status" value="3"/>
</dbReference>
<dbReference type="InterPro" id="IPR000884">
    <property type="entry name" value="TSP1_rpt"/>
</dbReference>
<keyword evidence="7" id="KW-0904">Protein phosphatase</keyword>
<dbReference type="PROSITE" id="PS50853">
    <property type="entry name" value="FN3"/>
    <property type="match status" value="1"/>
</dbReference>
<dbReference type="FunFam" id="3.90.190.10:FF:000144">
    <property type="entry name" value="Uncharacterized protein"/>
    <property type="match status" value="1"/>
</dbReference>
<dbReference type="SMART" id="SM00194">
    <property type="entry name" value="PTPc"/>
    <property type="match status" value="2"/>
</dbReference>
<evidence type="ECO:0000256" key="15">
    <source>
        <dbReference type="SAM" id="SignalP"/>
    </source>
</evidence>
<dbReference type="InterPro" id="IPR016130">
    <property type="entry name" value="Tyr_Pase_AS"/>
</dbReference>